<dbReference type="EMBL" id="KQ085890">
    <property type="protein sequence ID" value="KLO18918.1"/>
    <property type="molecule type" value="Genomic_DNA"/>
</dbReference>
<accession>A0A0H2SB32</accession>
<organism evidence="11 12">
    <name type="scientific">Schizopora paradoxa</name>
    <dbReference type="NCBI Taxonomy" id="27342"/>
    <lineage>
        <taxon>Eukaryota</taxon>
        <taxon>Fungi</taxon>
        <taxon>Dikarya</taxon>
        <taxon>Basidiomycota</taxon>
        <taxon>Agaricomycotina</taxon>
        <taxon>Agaricomycetes</taxon>
        <taxon>Hymenochaetales</taxon>
        <taxon>Schizoporaceae</taxon>
        <taxon>Schizopora</taxon>
    </lineage>
</organism>
<evidence type="ECO:0000256" key="3">
    <source>
        <dbReference type="ARBA" id="ARBA00022729"/>
    </source>
</evidence>
<dbReference type="InterPro" id="IPR016035">
    <property type="entry name" value="Acyl_Trfase/lysoPLipase"/>
</dbReference>
<feature type="chain" id="PRO_5005118463" description="Lysophospholipase" evidence="9">
    <location>
        <begin position="21"/>
        <end position="690"/>
    </location>
</feature>
<dbReference type="Proteomes" id="UP000053477">
    <property type="component" value="Unassembled WGS sequence"/>
</dbReference>
<evidence type="ECO:0000256" key="9">
    <source>
        <dbReference type="RuleBase" id="RU362103"/>
    </source>
</evidence>
<keyword evidence="5 8" id="KW-0442">Lipid degradation</keyword>
<dbReference type="PANTHER" id="PTHR10728:SF33">
    <property type="entry name" value="LYSOPHOSPHOLIPASE 1-RELATED"/>
    <property type="match status" value="1"/>
</dbReference>
<sequence>MLPIALSLFVLAAHFRFTVASSSPSGNYTPSFVDCPTNVTFVRPASEGLSAAEALWVAQRKTNVISALQEYLALVEIPDFDTDSYIKALQAKESEAPVIGMSFSGGGERALLNGLGMYQALDSRYPPAVEAKTGGLLQAMTYLTGLSGGAAAAAILGVNDFRTALDLSNSGNLNGTDPSDSAFEAIGSKAGLGFNISFADIFAIEEAYAWFQSSNNTTDPFSLLWSGIQSNPTFINATYPLPILMLNEVIPSELPGSNSYDSPNGTVLLPVYNANQTIYEMTPFEYGSWQGRAAAFADIKYAGTTLSEGKPVNSSLCVEGFDSAAFAVGSAEMAFNLWYLESVTNGSVGQFAKRQETTTSSAFISYPSDEATLEQVRVMNASLDFVAAIPEFLELLGNQTLQESLYGVWPNPFANFSTSDSGLQSQDNLLFVDGSEVGQENPLVPLIQPARNLDFAIVCDNGGTELSSGWMNGTSFINTYEWAQGNDLPFPKIPDVNTMLNLNHTTKPTFFGCNEQDVPLLLYVADFPYSSFNNISFTSSGFSPRQQQILFGNALTTISQNNDNLTANWTTCVACGAILRSLQRLSIGVPDACKTCFEDHCWQGNTEDAEPSFLEPGTLLVNERMTFETWNQTVFYAENDVVNVTDSETKIVVVTLETSPETSGTWKRITPSGWFGSFLLFVSLSMPWWG</sequence>
<dbReference type="EC" id="3.1.1.5" evidence="2 9"/>
<dbReference type="Gene3D" id="3.40.1090.10">
    <property type="entry name" value="Cytosolic phospholipase A2 catalytic domain"/>
    <property type="match status" value="1"/>
</dbReference>
<dbReference type="SUPFAM" id="SSF52151">
    <property type="entry name" value="FabD/lysophospholipase-like"/>
    <property type="match status" value="1"/>
</dbReference>
<feature type="signal peptide" evidence="9">
    <location>
        <begin position="1"/>
        <end position="20"/>
    </location>
</feature>
<dbReference type="Pfam" id="PF01735">
    <property type="entry name" value="PLA2_B"/>
    <property type="match status" value="2"/>
</dbReference>
<evidence type="ECO:0000313" key="12">
    <source>
        <dbReference type="Proteomes" id="UP000053477"/>
    </source>
</evidence>
<keyword evidence="7" id="KW-0325">Glycoprotein</keyword>
<dbReference type="PROSITE" id="PS51210">
    <property type="entry name" value="PLA2C"/>
    <property type="match status" value="1"/>
</dbReference>
<dbReference type="STRING" id="27342.A0A0H2SB32"/>
<name>A0A0H2SB32_9AGAM</name>
<comment type="catalytic activity">
    <reaction evidence="9">
        <text>a 1-acyl-sn-glycero-3-phosphocholine + H2O = sn-glycerol 3-phosphocholine + a fatty acid + H(+)</text>
        <dbReference type="Rhea" id="RHEA:15177"/>
        <dbReference type="ChEBI" id="CHEBI:15377"/>
        <dbReference type="ChEBI" id="CHEBI:15378"/>
        <dbReference type="ChEBI" id="CHEBI:16870"/>
        <dbReference type="ChEBI" id="CHEBI:28868"/>
        <dbReference type="ChEBI" id="CHEBI:58168"/>
        <dbReference type="EC" id="3.1.1.5"/>
    </reaction>
</comment>
<comment type="similarity">
    <text evidence="1 9">Belongs to the lysophospholipase family.</text>
</comment>
<proteinExistence type="inferred from homology"/>
<dbReference type="SMART" id="SM00022">
    <property type="entry name" value="PLAc"/>
    <property type="match status" value="1"/>
</dbReference>
<evidence type="ECO:0000259" key="10">
    <source>
        <dbReference type="PROSITE" id="PS51210"/>
    </source>
</evidence>
<keyword evidence="12" id="KW-1185">Reference proteome</keyword>
<keyword evidence="3 9" id="KW-0732">Signal</keyword>
<protein>
    <recommendedName>
        <fullName evidence="2 9">Lysophospholipase</fullName>
        <ecNumber evidence="2 9">3.1.1.5</ecNumber>
    </recommendedName>
</protein>
<dbReference type="GO" id="GO:0005829">
    <property type="term" value="C:cytosol"/>
    <property type="evidence" value="ECO:0007669"/>
    <property type="project" value="TreeGrafter"/>
</dbReference>
<gene>
    <name evidence="11" type="ORF">SCHPADRAFT_93238</name>
</gene>
<evidence type="ECO:0000313" key="11">
    <source>
        <dbReference type="EMBL" id="KLO18918.1"/>
    </source>
</evidence>
<dbReference type="GO" id="GO:0046475">
    <property type="term" value="P:glycerophospholipid catabolic process"/>
    <property type="evidence" value="ECO:0007669"/>
    <property type="project" value="TreeGrafter"/>
</dbReference>
<evidence type="ECO:0000256" key="6">
    <source>
        <dbReference type="ARBA" id="ARBA00023098"/>
    </source>
</evidence>
<dbReference type="GO" id="GO:0004623">
    <property type="term" value="F:phospholipase A2 activity"/>
    <property type="evidence" value="ECO:0007669"/>
    <property type="project" value="TreeGrafter"/>
</dbReference>
<reference evidence="11 12" key="1">
    <citation type="submission" date="2015-04" db="EMBL/GenBank/DDBJ databases">
        <title>Complete genome sequence of Schizopora paradoxa KUC8140, a cosmopolitan wood degrader in East Asia.</title>
        <authorList>
            <consortium name="DOE Joint Genome Institute"/>
            <person name="Min B."/>
            <person name="Park H."/>
            <person name="Jang Y."/>
            <person name="Kim J.-J."/>
            <person name="Kim K.H."/>
            <person name="Pangilinan J."/>
            <person name="Lipzen A."/>
            <person name="Riley R."/>
            <person name="Grigoriev I.V."/>
            <person name="Spatafora J.W."/>
            <person name="Choi I.-G."/>
        </authorList>
    </citation>
    <scope>NUCLEOTIDE SEQUENCE [LARGE SCALE GENOMIC DNA]</scope>
    <source>
        <strain evidence="11 12">KUC8140</strain>
    </source>
</reference>
<evidence type="ECO:0000256" key="7">
    <source>
        <dbReference type="ARBA" id="ARBA00023180"/>
    </source>
</evidence>
<keyword evidence="6 8" id="KW-0443">Lipid metabolism</keyword>
<dbReference type="GO" id="GO:0004622">
    <property type="term" value="F:phosphatidylcholine lysophospholipase activity"/>
    <property type="evidence" value="ECO:0007669"/>
    <property type="project" value="UniProtKB-EC"/>
</dbReference>
<dbReference type="AlphaFoldDB" id="A0A0H2SB32"/>
<evidence type="ECO:0000256" key="8">
    <source>
        <dbReference type="PROSITE-ProRule" id="PRU00555"/>
    </source>
</evidence>
<dbReference type="InterPro" id="IPR002642">
    <property type="entry name" value="LysoPLipase_cat_dom"/>
</dbReference>
<evidence type="ECO:0000256" key="5">
    <source>
        <dbReference type="ARBA" id="ARBA00022963"/>
    </source>
</evidence>
<evidence type="ECO:0000256" key="4">
    <source>
        <dbReference type="ARBA" id="ARBA00022801"/>
    </source>
</evidence>
<dbReference type="InParanoid" id="A0A0H2SB32"/>
<evidence type="ECO:0000256" key="2">
    <source>
        <dbReference type="ARBA" id="ARBA00013274"/>
    </source>
</evidence>
<evidence type="ECO:0000256" key="1">
    <source>
        <dbReference type="ARBA" id="ARBA00008780"/>
    </source>
</evidence>
<keyword evidence="4 8" id="KW-0378">Hydrolase</keyword>
<dbReference type="PANTHER" id="PTHR10728">
    <property type="entry name" value="CYTOSOLIC PHOSPHOLIPASE A2"/>
    <property type="match status" value="1"/>
</dbReference>
<feature type="domain" description="PLA2c" evidence="10">
    <location>
        <begin position="34"/>
        <end position="607"/>
    </location>
</feature>
<dbReference type="OrthoDB" id="4084751at2759"/>